<evidence type="ECO:0000313" key="5">
    <source>
        <dbReference type="Proteomes" id="UP000554965"/>
    </source>
</evidence>
<accession>A0A7Z7IQ42</accession>
<name>A0A7Z7IQ42_9MYCO</name>
<evidence type="ECO:0000313" key="4">
    <source>
        <dbReference type="EMBL" id="SOJ57719.1"/>
    </source>
</evidence>
<feature type="domain" description="PPE family C-terminal" evidence="3">
    <location>
        <begin position="329"/>
        <end position="411"/>
    </location>
</feature>
<dbReference type="InterPro" id="IPR038332">
    <property type="entry name" value="PPE_sf"/>
</dbReference>
<gene>
    <name evidence="4" type="ORF">MSIMFB_05196</name>
</gene>
<dbReference type="Proteomes" id="UP000554965">
    <property type="component" value="Unassembled WGS sequence"/>
</dbReference>
<dbReference type="Gene3D" id="1.20.1260.20">
    <property type="entry name" value="PPE superfamily"/>
    <property type="match status" value="1"/>
</dbReference>
<sequence>MLDFAALPPEINSALMYAGPGSGPMLTAATAWEVLSAELQTVASSYDALVTGLTDGPWQGPSAAAMAAAAAPQVAWLVDTAAQAEQAGSQAVAAASAYEAAFLATVPPAEVAANRALLMALLATNFLGQNTAAIAATEAQYAEMWAQDAAAMYGYAGASAQASMLTPFSPAAATVDPAGVAGQAASVAQAVNSAAAAQGLDAVPNALLGLAGMTNTAPVLTDPMSVLGLTATAWNENGDGIILDGILGDLAEGFTGSAELDASTAMDTFAQWVSPARLMVTQMKDYFGLAHDLPKWASEGAEAAAKAAKDLPAALPSILPNAGGLGGIAAAAGNAAKVGAFSAPASWAGSAPAATPINVALNGLGAGAAAEPAASAFGGLPVVPGSGVGRGLAAHFAAPRYGFKPTIMPQPPAGG</sequence>
<keyword evidence="5" id="KW-1185">Reference proteome</keyword>
<dbReference type="AlphaFoldDB" id="A0A7Z7IQ42"/>
<organism evidence="4 5">
    <name type="scientific">Mycobacterium simulans</name>
    <dbReference type="NCBI Taxonomy" id="627089"/>
    <lineage>
        <taxon>Bacteria</taxon>
        <taxon>Bacillati</taxon>
        <taxon>Actinomycetota</taxon>
        <taxon>Actinomycetes</taxon>
        <taxon>Mycobacteriales</taxon>
        <taxon>Mycobacteriaceae</taxon>
        <taxon>Mycobacterium</taxon>
    </lineage>
</organism>
<dbReference type="Pfam" id="PF12484">
    <property type="entry name" value="PPE-SVP"/>
    <property type="match status" value="1"/>
</dbReference>
<proteinExistence type="inferred from homology"/>
<dbReference type="InterPro" id="IPR022171">
    <property type="entry name" value="PPE_C"/>
</dbReference>
<evidence type="ECO:0000259" key="2">
    <source>
        <dbReference type="Pfam" id="PF00823"/>
    </source>
</evidence>
<protein>
    <submittedName>
        <fullName evidence="4">Putative PPE family protein PPE32</fullName>
    </submittedName>
</protein>
<dbReference type="RefSeq" id="WP_313958257.1">
    <property type="nucleotide sequence ID" value="NZ_OCTY01000002.1"/>
</dbReference>
<dbReference type="InterPro" id="IPR000030">
    <property type="entry name" value="PPE_dom"/>
</dbReference>
<evidence type="ECO:0000256" key="1">
    <source>
        <dbReference type="ARBA" id="ARBA00010652"/>
    </source>
</evidence>
<dbReference type="PANTHER" id="PTHR46766">
    <property type="entry name" value="GLUTAMINE-RICH PROTEIN 2"/>
    <property type="match status" value="1"/>
</dbReference>
<dbReference type="GO" id="GO:0052572">
    <property type="term" value="P:response to host immune response"/>
    <property type="evidence" value="ECO:0007669"/>
    <property type="project" value="TreeGrafter"/>
</dbReference>
<dbReference type="FunFam" id="1.20.1260.20:FF:000001">
    <property type="entry name" value="PPE family protein PPE41"/>
    <property type="match status" value="1"/>
</dbReference>
<dbReference type="PANTHER" id="PTHR46766:SF1">
    <property type="entry name" value="GLUTAMINE-RICH PROTEIN 2"/>
    <property type="match status" value="1"/>
</dbReference>
<dbReference type="SUPFAM" id="SSF140459">
    <property type="entry name" value="PE/PPE dimer-like"/>
    <property type="match status" value="1"/>
</dbReference>
<feature type="domain" description="PPE" evidence="2">
    <location>
        <begin position="3"/>
        <end position="165"/>
    </location>
</feature>
<dbReference type="EMBL" id="OCTY01000002">
    <property type="protein sequence ID" value="SOJ57719.1"/>
    <property type="molecule type" value="Genomic_DNA"/>
</dbReference>
<dbReference type="Pfam" id="PF00823">
    <property type="entry name" value="PPE"/>
    <property type="match status" value="1"/>
</dbReference>
<comment type="similarity">
    <text evidence="1">Belongs to the mycobacterial PPE family.</text>
</comment>
<reference evidence="4 5" key="1">
    <citation type="submission" date="2017-10" db="EMBL/GenBank/DDBJ databases">
        <authorList>
            <consortium name="Urmite Genomes"/>
        </authorList>
    </citation>
    <scope>NUCLEOTIDE SEQUENCE [LARGE SCALE GENOMIC DNA]</scope>
    <source>
        <strain evidence="4 5">FB-527</strain>
    </source>
</reference>
<evidence type="ECO:0000259" key="3">
    <source>
        <dbReference type="Pfam" id="PF12484"/>
    </source>
</evidence>
<comment type="caution">
    <text evidence="4">The sequence shown here is derived from an EMBL/GenBank/DDBJ whole genome shotgun (WGS) entry which is preliminary data.</text>
</comment>